<organism evidence="1">
    <name type="scientific">marine sediment metagenome</name>
    <dbReference type="NCBI Taxonomy" id="412755"/>
    <lineage>
        <taxon>unclassified sequences</taxon>
        <taxon>metagenomes</taxon>
        <taxon>ecological metagenomes</taxon>
    </lineage>
</organism>
<comment type="caution">
    <text evidence="1">The sequence shown here is derived from an EMBL/GenBank/DDBJ whole genome shotgun (WGS) entry which is preliminary data.</text>
</comment>
<sequence length="30" mass="3163">SPLFSIPPPLLLGEGDKGGEVQIVEVSLRD</sequence>
<accession>X1DUJ5</accession>
<gene>
    <name evidence="1" type="ORF">S01H4_65232</name>
</gene>
<proteinExistence type="predicted"/>
<name>X1DUJ5_9ZZZZ</name>
<reference evidence="1" key="1">
    <citation type="journal article" date="2014" name="Front. Microbiol.">
        <title>High frequency of phylogenetically diverse reductive dehalogenase-homologous genes in deep subseafloor sedimentary metagenomes.</title>
        <authorList>
            <person name="Kawai M."/>
            <person name="Futagami T."/>
            <person name="Toyoda A."/>
            <person name="Takaki Y."/>
            <person name="Nishi S."/>
            <person name="Hori S."/>
            <person name="Arai W."/>
            <person name="Tsubouchi T."/>
            <person name="Morono Y."/>
            <person name="Uchiyama I."/>
            <person name="Ito T."/>
            <person name="Fujiyama A."/>
            <person name="Inagaki F."/>
            <person name="Takami H."/>
        </authorList>
    </citation>
    <scope>NUCLEOTIDE SEQUENCE</scope>
    <source>
        <strain evidence="1">Expedition CK06-06</strain>
    </source>
</reference>
<feature type="non-terminal residue" evidence="1">
    <location>
        <position position="1"/>
    </location>
</feature>
<dbReference type="EMBL" id="BART01039838">
    <property type="protein sequence ID" value="GAH23847.1"/>
    <property type="molecule type" value="Genomic_DNA"/>
</dbReference>
<protein>
    <submittedName>
        <fullName evidence="1">Uncharacterized protein</fullName>
    </submittedName>
</protein>
<evidence type="ECO:0000313" key="1">
    <source>
        <dbReference type="EMBL" id="GAH23847.1"/>
    </source>
</evidence>
<dbReference type="AlphaFoldDB" id="X1DUJ5"/>